<evidence type="ECO:0000313" key="1">
    <source>
        <dbReference type="EMBL" id="KAK7195404.1"/>
    </source>
</evidence>
<sequence>MSSQARVSKSPAQTRLAGVIASYVQYLMDAQAASGVETPVDGAALPPPNSKYPSHDYFCATHTPPISVEKYTDRLVTYMHCSSEVYVFAAAYLRRLALSGFPMHMRSIHRLLLTAVLVALKCRDDIYYHMGFYAEVGGVTPKDLCSMEIHFLCDLIHFEGEVSTEEYHTVMEDITRATQRRLLMKSMSNESELSSQCGVSTGDSTASTPGDIGCLHEKSVASAHSWTSECELYAGC</sequence>
<evidence type="ECO:0000313" key="2">
    <source>
        <dbReference type="Proteomes" id="UP001430356"/>
    </source>
</evidence>
<organism evidence="1 2">
    <name type="scientific">Novymonas esmeraldas</name>
    <dbReference type="NCBI Taxonomy" id="1808958"/>
    <lineage>
        <taxon>Eukaryota</taxon>
        <taxon>Discoba</taxon>
        <taxon>Euglenozoa</taxon>
        <taxon>Kinetoplastea</taxon>
        <taxon>Metakinetoplastina</taxon>
        <taxon>Trypanosomatida</taxon>
        <taxon>Trypanosomatidae</taxon>
        <taxon>Novymonas</taxon>
    </lineage>
</organism>
<dbReference type="EMBL" id="JAECZO010000053">
    <property type="protein sequence ID" value="KAK7195404.1"/>
    <property type="molecule type" value="Genomic_DNA"/>
</dbReference>
<dbReference type="InterPro" id="IPR036915">
    <property type="entry name" value="Cyclin-like_sf"/>
</dbReference>
<protein>
    <submittedName>
        <fullName evidence="1">CYC2-like protein</fullName>
    </submittedName>
</protein>
<dbReference type="PANTHER" id="PTHR15615">
    <property type="match status" value="1"/>
</dbReference>
<dbReference type="Proteomes" id="UP001430356">
    <property type="component" value="Unassembled WGS sequence"/>
</dbReference>
<dbReference type="Gene3D" id="1.10.472.10">
    <property type="entry name" value="Cyclin-like"/>
    <property type="match status" value="1"/>
</dbReference>
<dbReference type="AlphaFoldDB" id="A0AAW0EQI2"/>
<reference evidence="1 2" key="1">
    <citation type="journal article" date="2021" name="MBio">
        <title>A New Model Trypanosomatid, Novymonas esmeraldas: Genomic Perception of Its 'Candidatus Pandoraea novymonadis' Endosymbiont.</title>
        <authorList>
            <person name="Zakharova A."/>
            <person name="Saura A."/>
            <person name="Butenko A."/>
            <person name="Podesvova L."/>
            <person name="Warmusova S."/>
            <person name="Kostygov A.Y."/>
            <person name="Nenarokova A."/>
            <person name="Lukes J."/>
            <person name="Opperdoes F.R."/>
            <person name="Yurchenko V."/>
        </authorList>
    </citation>
    <scope>NUCLEOTIDE SEQUENCE [LARGE SCALE GENOMIC DNA]</scope>
    <source>
        <strain evidence="1 2">E262AT.01</strain>
    </source>
</reference>
<gene>
    <name evidence="1" type="ORF">NESM_000467400</name>
</gene>
<dbReference type="Pfam" id="PF08613">
    <property type="entry name" value="Cyclin"/>
    <property type="match status" value="1"/>
</dbReference>
<accession>A0AAW0EQI2</accession>
<name>A0AAW0EQI2_9TRYP</name>
<dbReference type="SUPFAM" id="SSF47954">
    <property type="entry name" value="Cyclin-like"/>
    <property type="match status" value="1"/>
</dbReference>
<dbReference type="GO" id="GO:0019901">
    <property type="term" value="F:protein kinase binding"/>
    <property type="evidence" value="ECO:0007669"/>
    <property type="project" value="InterPro"/>
</dbReference>
<comment type="caution">
    <text evidence="1">The sequence shown here is derived from an EMBL/GenBank/DDBJ whole genome shotgun (WGS) entry which is preliminary data.</text>
</comment>
<keyword evidence="2" id="KW-1185">Reference proteome</keyword>
<dbReference type="InterPro" id="IPR013922">
    <property type="entry name" value="Cyclin_PHO80-like"/>
</dbReference>
<proteinExistence type="predicted"/>
<dbReference type="PANTHER" id="PTHR15615:SF95">
    <property type="entry name" value="CYCLIN"/>
    <property type="match status" value="1"/>
</dbReference>